<protein>
    <submittedName>
        <fullName evidence="5">Uncharacterized protein</fullName>
    </submittedName>
</protein>
<dbReference type="InterPro" id="IPR043534">
    <property type="entry name" value="EBDG/EBM"/>
</dbReference>
<dbReference type="Gene3D" id="2.60.40.10">
    <property type="entry name" value="Immunoglobulins"/>
    <property type="match status" value="1"/>
</dbReference>
<feature type="domain" description="Beta-mannosidase-like galactose-binding" evidence="4">
    <location>
        <begin position="31"/>
        <end position="164"/>
    </location>
</feature>
<evidence type="ECO:0000256" key="1">
    <source>
        <dbReference type="ARBA" id="ARBA00022801"/>
    </source>
</evidence>
<evidence type="ECO:0000259" key="4">
    <source>
        <dbReference type="Pfam" id="PF22666"/>
    </source>
</evidence>
<dbReference type="GO" id="GO:0004553">
    <property type="term" value="F:hydrolase activity, hydrolyzing O-glycosyl compounds"/>
    <property type="evidence" value="ECO:0007669"/>
    <property type="project" value="InterPro"/>
</dbReference>
<dbReference type="InterPro" id="IPR017853">
    <property type="entry name" value="GH"/>
</dbReference>
<dbReference type="GO" id="GO:0005975">
    <property type="term" value="P:carbohydrate metabolic process"/>
    <property type="evidence" value="ECO:0007669"/>
    <property type="project" value="InterPro"/>
</dbReference>
<dbReference type="InterPro" id="IPR054593">
    <property type="entry name" value="Beta-mannosidase-like_N2"/>
</dbReference>
<evidence type="ECO:0000256" key="2">
    <source>
        <dbReference type="ARBA" id="ARBA00023295"/>
    </source>
</evidence>
<organism evidence="5">
    <name type="scientific">marine sediment metagenome</name>
    <dbReference type="NCBI Taxonomy" id="412755"/>
    <lineage>
        <taxon>unclassified sequences</taxon>
        <taxon>metagenomes</taxon>
        <taxon>ecological metagenomes</taxon>
    </lineage>
</organism>
<dbReference type="PANTHER" id="PTHR43536">
    <property type="entry name" value="MANNOSYLGLYCOPROTEIN ENDO-BETA-MANNOSIDASE"/>
    <property type="match status" value="1"/>
</dbReference>
<dbReference type="Pfam" id="PF00703">
    <property type="entry name" value="Glyco_hydro_2"/>
    <property type="match status" value="1"/>
</dbReference>
<dbReference type="InterPro" id="IPR036156">
    <property type="entry name" value="Beta-gal/glucu_dom_sf"/>
</dbReference>
<dbReference type="SUPFAM" id="SSF51445">
    <property type="entry name" value="(Trans)glycosidases"/>
    <property type="match status" value="1"/>
</dbReference>
<feature type="non-terminal residue" evidence="5">
    <location>
        <position position="452"/>
    </location>
</feature>
<evidence type="ECO:0000313" key="5">
    <source>
        <dbReference type="EMBL" id="GAG72281.1"/>
    </source>
</evidence>
<dbReference type="InterPro" id="IPR006102">
    <property type="entry name" value="Ig-like_GH2"/>
</dbReference>
<accession>X1BJN0</accession>
<comment type="caution">
    <text evidence="5">The sequence shown here is derived from an EMBL/GenBank/DDBJ whole genome shotgun (WGS) entry which is preliminary data.</text>
</comment>
<dbReference type="SUPFAM" id="SSF49303">
    <property type="entry name" value="beta-Galactosidase/glucuronidase domain"/>
    <property type="match status" value="1"/>
</dbReference>
<dbReference type="EMBL" id="BART01001674">
    <property type="protein sequence ID" value="GAG72281.1"/>
    <property type="molecule type" value="Genomic_DNA"/>
</dbReference>
<dbReference type="AlphaFoldDB" id="X1BJN0"/>
<dbReference type="InterPro" id="IPR008979">
    <property type="entry name" value="Galactose-bd-like_sf"/>
</dbReference>
<proteinExistence type="predicted"/>
<dbReference type="PANTHER" id="PTHR43536:SF1">
    <property type="entry name" value="MANNOSYLGLYCOPROTEIN ENDO-BETA-MANNOSIDASE"/>
    <property type="match status" value="1"/>
</dbReference>
<dbReference type="InterPro" id="IPR013783">
    <property type="entry name" value="Ig-like_fold"/>
</dbReference>
<dbReference type="SUPFAM" id="SSF49785">
    <property type="entry name" value="Galactose-binding domain-like"/>
    <property type="match status" value="1"/>
</dbReference>
<gene>
    <name evidence="5" type="ORF">S01H4_05687</name>
</gene>
<keyword evidence="1" id="KW-0378">Hydrolase</keyword>
<dbReference type="Gene3D" id="3.20.20.80">
    <property type="entry name" value="Glycosidases"/>
    <property type="match status" value="1"/>
</dbReference>
<sequence>MKQILNDNWFLICSKDINDYGETISRPGYKHDKWYPTSIPNTVVAALVDNKIYDDPYFGLNLLEIPGYKKDRDINFSLQYKPDDSPFRKSWWYRTEFVIDSSLQGQQVWLNFRGINYSANIWLNGKRIAGTDYVNGTFRLYDFDVTHFVLTGKKNALAVEVFSPEPDDLAITFIDWAPGMPDDNMGIWQPVILYSSGPLALKNTFVHTRLNTHTLDEAELAIEAEIVNTQDHAVETEIECTIENITFNKHITVNSLSTNKLILTHHEFPQLKIRNLRLWWPYQLGKPELYELRMILKTKDNVSDSTNVTFGIREIKTVNNEHGARLFLINGKELLIRGTAWSPDLMLRQSKRQDEIDIDFLINLNMNAVRLEGKLATDYFWDLCDQKGILVLAGWPCCNHFEKWDIWKYGDINVARESERSQILRLRNHPSFAAWFYGSDFPPPENVEQVYL</sequence>
<reference evidence="5" key="1">
    <citation type="journal article" date="2014" name="Front. Microbiol.">
        <title>High frequency of phylogenetically diverse reductive dehalogenase-homologous genes in deep subseafloor sedimentary metagenomes.</title>
        <authorList>
            <person name="Kawai M."/>
            <person name="Futagami T."/>
            <person name="Toyoda A."/>
            <person name="Takaki Y."/>
            <person name="Nishi S."/>
            <person name="Hori S."/>
            <person name="Arai W."/>
            <person name="Tsubouchi T."/>
            <person name="Morono Y."/>
            <person name="Uchiyama I."/>
            <person name="Ito T."/>
            <person name="Fujiyama A."/>
            <person name="Inagaki F."/>
            <person name="Takami H."/>
        </authorList>
    </citation>
    <scope>NUCLEOTIDE SEQUENCE</scope>
    <source>
        <strain evidence="5">Expedition CK06-06</strain>
    </source>
</reference>
<feature type="domain" description="Glycoside hydrolase family 2 immunoglobulin-like beta-sandwich" evidence="3">
    <location>
        <begin position="201"/>
        <end position="313"/>
    </location>
</feature>
<dbReference type="Pfam" id="PF22666">
    <property type="entry name" value="Glyco_hydro_2_N2"/>
    <property type="match status" value="1"/>
</dbReference>
<evidence type="ECO:0000259" key="3">
    <source>
        <dbReference type="Pfam" id="PF00703"/>
    </source>
</evidence>
<dbReference type="Gene3D" id="2.60.120.260">
    <property type="entry name" value="Galactose-binding domain-like"/>
    <property type="match status" value="1"/>
</dbReference>
<name>X1BJN0_9ZZZZ</name>
<keyword evidence="2" id="KW-0326">Glycosidase</keyword>